<comment type="function">
    <text evidence="6">Catalyzes a reversible aldol reaction between acetaldehyde and D-glyceraldehyde 3-phosphate to generate 2-deoxy-D-ribose 5-phosphate.</text>
</comment>
<comment type="caution">
    <text evidence="7">The sequence shown here is derived from an EMBL/GenBank/DDBJ whole genome shotgun (WGS) entry which is preliminary data.</text>
</comment>
<dbReference type="InterPro" id="IPR011343">
    <property type="entry name" value="DeoC"/>
</dbReference>
<name>A0A2U1S8Q4_9EURY</name>
<dbReference type="FunFam" id="3.20.20.70:FF:000044">
    <property type="entry name" value="Deoxyribose-phosphate aldolase"/>
    <property type="match status" value="1"/>
</dbReference>
<reference evidence="7 8" key="1">
    <citation type="submission" date="2017-03" db="EMBL/GenBank/DDBJ databases">
        <title>Genome sequence of Methanobrevibacter wosei.</title>
        <authorList>
            <person name="Poehlein A."/>
            <person name="Seedorf H."/>
            <person name="Daniel R."/>
        </authorList>
    </citation>
    <scope>NUCLEOTIDE SEQUENCE [LARGE SCALE GENOMIC DNA]</scope>
    <source>
        <strain evidence="7 8">DSM 11979</strain>
    </source>
</reference>
<dbReference type="EMBL" id="MZGU01000003">
    <property type="protein sequence ID" value="PWB86627.1"/>
    <property type="molecule type" value="Genomic_DNA"/>
</dbReference>
<comment type="catalytic activity">
    <reaction evidence="5 6">
        <text>2-deoxy-D-ribose 5-phosphate = D-glyceraldehyde 3-phosphate + acetaldehyde</text>
        <dbReference type="Rhea" id="RHEA:12821"/>
        <dbReference type="ChEBI" id="CHEBI:15343"/>
        <dbReference type="ChEBI" id="CHEBI:59776"/>
        <dbReference type="ChEBI" id="CHEBI:62877"/>
        <dbReference type="EC" id="4.1.2.4"/>
    </reaction>
</comment>
<keyword evidence="8" id="KW-1185">Reference proteome</keyword>
<feature type="active site" description="Schiff-base intermediate with acetaldehyde" evidence="6">
    <location>
        <position position="158"/>
    </location>
</feature>
<dbReference type="GO" id="GO:0004139">
    <property type="term" value="F:deoxyribose-phosphate aldolase activity"/>
    <property type="evidence" value="ECO:0007669"/>
    <property type="project" value="UniProtKB-UniRule"/>
</dbReference>
<dbReference type="Gene3D" id="3.20.20.70">
    <property type="entry name" value="Aldolase class I"/>
    <property type="match status" value="1"/>
</dbReference>
<evidence type="ECO:0000256" key="6">
    <source>
        <dbReference type="HAMAP-Rule" id="MF_00114"/>
    </source>
</evidence>
<dbReference type="PANTHER" id="PTHR10889">
    <property type="entry name" value="DEOXYRIBOSE-PHOSPHATE ALDOLASE"/>
    <property type="match status" value="1"/>
</dbReference>
<comment type="subcellular location">
    <subcellularLocation>
        <location evidence="6">Cytoplasm</location>
    </subcellularLocation>
</comment>
<dbReference type="EC" id="4.1.2.4" evidence="6"/>
<protein>
    <recommendedName>
        <fullName evidence="6">Deoxyribose-phosphate aldolase</fullName>
        <shortName evidence="6">DERA</shortName>
        <ecNumber evidence="6">4.1.2.4</ecNumber>
    </recommendedName>
    <alternativeName>
        <fullName evidence="6">2-deoxy-D-ribose 5-phosphate aldolase</fullName>
    </alternativeName>
    <alternativeName>
        <fullName evidence="6">Phosphodeoxyriboaldolase</fullName>
        <shortName evidence="6">Deoxyriboaldolase</shortName>
    </alternativeName>
</protein>
<dbReference type="UniPathway" id="UPA00002">
    <property type="reaction ID" value="UER00468"/>
</dbReference>
<accession>A0A2U1S8Q4</accession>
<dbReference type="GO" id="GO:0005737">
    <property type="term" value="C:cytoplasm"/>
    <property type="evidence" value="ECO:0007669"/>
    <property type="project" value="UniProtKB-SubCell"/>
</dbReference>
<keyword evidence="3 6" id="KW-0456">Lyase</keyword>
<dbReference type="SMART" id="SM01133">
    <property type="entry name" value="DeoC"/>
    <property type="match status" value="1"/>
</dbReference>
<dbReference type="RefSeq" id="WP_116669165.1">
    <property type="nucleotide sequence ID" value="NZ_CALIUN010000007.1"/>
</dbReference>
<evidence type="ECO:0000313" key="8">
    <source>
        <dbReference type="Proteomes" id="UP000245577"/>
    </source>
</evidence>
<dbReference type="GO" id="GO:0016052">
    <property type="term" value="P:carbohydrate catabolic process"/>
    <property type="evidence" value="ECO:0007669"/>
    <property type="project" value="TreeGrafter"/>
</dbReference>
<evidence type="ECO:0000256" key="3">
    <source>
        <dbReference type="ARBA" id="ARBA00023239"/>
    </source>
</evidence>
<evidence type="ECO:0000256" key="5">
    <source>
        <dbReference type="ARBA" id="ARBA00048791"/>
    </source>
</evidence>
<dbReference type="Proteomes" id="UP000245577">
    <property type="component" value="Unassembled WGS sequence"/>
</dbReference>
<dbReference type="CDD" id="cd00959">
    <property type="entry name" value="DeoC"/>
    <property type="match status" value="1"/>
</dbReference>
<dbReference type="PANTHER" id="PTHR10889:SF1">
    <property type="entry name" value="DEOXYRIBOSE-PHOSPHATE ALDOLASE"/>
    <property type="match status" value="1"/>
</dbReference>
<evidence type="ECO:0000256" key="1">
    <source>
        <dbReference type="ARBA" id="ARBA00010936"/>
    </source>
</evidence>
<proteinExistence type="inferred from homology"/>
<evidence type="ECO:0000313" key="7">
    <source>
        <dbReference type="EMBL" id="PWB86627.1"/>
    </source>
</evidence>
<gene>
    <name evidence="6 7" type="primary">deoC</name>
    <name evidence="7" type="ORF">MBBWO_03380</name>
</gene>
<dbReference type="HAMAP" id="MF_00114">
    <property type="entry name" value="DeoC_type1"/>
    <property type="match status" value="1"/>
</dbReference>
<keyword evidence="4 6" id="KW-0704">Schiff base</keyword>
<keyword evidence="2 6" id="KW-0963">Cytoplasm</keyword>
<dbReference type="InterPro" id="IPR013785">
    <property type="entry name" value="Aldolase_TIM"/>
</dbReference>
<dbReference type="InterPro" id="IPR002915">
    <property type="entry name" value="DeoC/FbaB/LacD_aldolase"/>
</dbReference>
<dbReference type="OrthoDB" id="31145at2157"/>
<evidence type="ECO:0000256" key="2">
    <source>
        <dbReference type="ARBA" id="ARBA00022490"/>
    </source>
</evidence>
<dbReference type="Pfam" id="PF01791">
    <property type="entry name" value="DeoC"/>
    <property type="match status" value="1"/>
</dbReference>
<dbReference type="GO" id="GO:0006018">
    <property type="term" value="P:2-deoxyribose 1-phosphate catabolic process"/>
    <property type="evidence" value="ECO:0007669"/>
    <property type="project" value="UniProtKB-UniRule"/>
</dbReference>
<comment type="similarity">
    <text evidence="1 6">Belongs to the DeoC/FbaB aldolase family. DeoC type 1 subfamily.</text>
</comment>
<dbReference type="AlphaFoldDB" id="A0A2U1S8Q4"/>
<sequence length="243" mass="26950">MYQIKNSKELANVIEYTNLNNTATEAEMKEFLERAKEFDFRAVVINPTFVPLAKEALKDTNIKVVTVIGFPLGFESTESKIGEAKAAIDNGADELDMVVNLSYVKDKKYDKIKEEVSKVKELLGDKILKVIIETQALEDSEKAEVSKAIEEAGADYIKTSTGFVSAPTIYETVNDINIVQRYAPSIKIKVSSGADTYKIANQILTAGADTIGTTNGYQIVKDYRNLRENTQVTPKPITFSDDE</sequence>
<dbReference type="SUPFAM" id="SSF51569">
    <property type="entry name" value="Aldolase"/>
    <property type="match status" value="1"/>
</dbReference>
<feature type="active site" description="Proton donor/acceptor" evidence="6">
    <location>
        <position position="189"/>
    </location>
</feature>
<comment type="pathway">
    <text evidence="6">Carbohydrate degradation; 2-deoxy-D-ribose 1-phosphate degradation; D-glyceraldehyde 3-phosphate and acetaldehyde from 2-deoxy-alpha-D-ribose 1-phosphate: step 2/2.</text>
</comment>
<organism evidence="7 8">
    <name type="scientific">Methanobrevibacter woesei</name>
    <dbReference type="NCBI Taxonomy" id="190976"/>
    <lineage>
        <taxon>Archaea</taxon>
        <taxon>Methanobacteriati</taxon>
        <taxon>Methanobacteriota</taxon>
        <taxon>Methanomada group</taxon>
        <taxon>Methanobacteria</taxon>
        <taxon>Methanobacteriales</taxon>
        <taxon>Methanobacteriaceae</taxon>
        <taxon>Methanobrevibacter</taxon>
    </lineage>
</organism>
<dbReference type="InterPro" id="IPR028581">
    <property type="entry name" value="DeoC_typeI"/>
</dbReference>
<dbReference type="GO" id="GO:0009264">
    <property type="term" value="P:deoxyribonucleotide catabolic process"/>
    <property type="evidence" value="ECO:0007669"/>
    <property type="project" value="UniProtKB-UniRule"/>
</dbReference>
<dbReference type="NCBIfam" id="TIGR00126">
    <property type="entry name" value="deoC"/>
    <property type="match status" value="1"/>
</dbReference>
<evidence type="ECO:0000256" key="4">
    <source>
        <dbReference type="ARBA" id="ARBA00023270"/>
    </source>
</evidence>
<feature type="active site" description="Proton donor/acceptor" evidence="6">
    <location>
        <position position="96"/>
    </location>
</feature>
<dbReference type="PIRSF" id="PIRSF001357">
    <property type="entry name" value="DeoC"/>
    <property type="match status" value="1"/>
</dbReference>